<keyword evidence="3" id="KW-1185">Reference proteome</keyword>
<evidence type="ECO:0000313" key="2">
    <source>
        <dbReference type="EMBL" id="GAA4493760.1"/>
    </source>
</evidence>
<organism evidence="2 3">
    <name type="scientific">Pseudaeromonas paramecii</name>
    <dbReference type="NCBI Taxonomy" id="2138166"/>
    <lineage>
        <taxon>Bacteria</taxon>
        <taxon>Pseudomonadati</taxon>
        <taxon>Pseudomonadota</taxon>
        <taxon>Gammaproteobacteria</taxon>
        <taxon>Aeromonadales</taxon>
        <taxon>Aeromonadaceae</taxon>
        <taxon>Pseudaeromonas</taxon>
    </lineage>
</organism>
<dbReference type="Proteomes" id="UP001501321">
    <property type="component" value="Unassembled WGS sequence"/>
</dbReference>
<sequence length="61" mass="6634">MNADPLHAPPLGAQEKGSRRVGDTEFIKIQPSLQVVFRRAGKAAGHRLAKQRQGLVSEGKE</sequence>
<name>A0ABP8PXW9_9GAMM</name>
<comment type="caution">
    <text evidence="2">The sequence shown here is derived from an EMBL/GenBank/DDBJ whole genome shotgun (WGS) entry which is preliminary data.</text>
</comment>
<protein>
    <submittedName>
        <fullName evidence="2">Uncharacterized protein</fullName>
    </submittedName>
</protein>
<accession>A0ABP8PXW9</accession>
<feature type="region of interest" description="Disordered" evidence="1">
    <location>
        <begin position="1"/>
        <end position="20"/>
    </location>
</feature>
<proteinExistence type="predicted"/>
<gene>
    <name evidence="2" type="ORF">GCM10023095_04480</name>
</gene>
<reference evidence="3" key="1">
    <citation type="journal article" date="2019" name="Int. J. Syst. Evol. Microbiol.">
        <title>The Global Catalogue of Microorganisms (GCM) 10K type strain sequencing project: providing services to taxonomists for standard genome sequencing and annotation.</title>
        <authorList>
            <consortium name="The Broad Institute Genomics Platform"/>
            <consortium name="The Broad Institute Genome Sequencing Center for Infectious Disease"/>
            <person name="Wu L."/>
            <person name="Ma J."/>
        </authorList>
    </citation>
    <scope>NUCLEOTIDE SEQUENCE [LARGE SCALE GENOMIC DNA]</scope>
    <source>
        <strain evidence="3">JCM 32226</strain>
    </source>
</reference>
<evidence type="ECO:0000256" key="1">
    <source>
        <dbReference type="SAM" id="MobiDB-lite"/>
    </source>
</evidence>
<dbReference type="EMBL" id="BAABFC010000001">
    <property type="protein sequence ID" value="GAA4493760.1"/>
    <property type="molecule type" value="Genomic_DNA"/>
</dbReference>
<evidence type="ECO:0000313" key="3">
    <source>
        <dbReference type="Proteomes" id="UP001501321"/>
    </source>
</evidence>